<accession>A0ABN1M834</accession>
<keyword evidence="1" id="KW-1133">Transmembrane helix</keyword>
<organism evidence="2 3">
    <name type="scientific">Paraclostridium tenue</name>
    <dbReference type="NCBI Taxonomy" id="1737"/>
    <lineage>
        <taxon>Bacteria</taxon>
        <taxon>Bacillati</taxon>
        <taxon>Bacillota</taxon>
        <taxon>Clostridia</taxon>
        <taxon>Peptostreptococcales</taxon>
        <taxon>Peptostreptococcaceae</taxon>
        <taxon>Paraclostridium</taxon>
    </lineage>
</organism>
<comment type="caution">
    <text evidence="2">The sequence shown here is derived from an EMBL/GenBank/DDBJ whole genome shotgun (WGS) entry which is preliminary data.</text>
</comment>
<feature type="transmembrane region" description="Helical" evidence="1">
    <location>
        <begin position="7"/>
        <end position="28"/>
    </location>
</feature>
<reference evidence="2 3" key="1">
    <citation type="journal article" date="2019" name="Int. J. Syst. Evol. Microbiol.">
        <title>The Global Catalogue of Microorganisms (GCM) 10K type strain sequencing project: providing services to taxonomists for standard genome sequencing and annotation.</title>
        <authorList>
            <consortium name="The Broad Institute Genomics Platform"/>
            <consortium name="The Broad Institute Genome Sequencing Center for Infectious Disease"/>
            <person name="Wu L."/>
            <person name="Ma J."/>
        </authorList>
    </citation>
    <scope>NUCLEOTIDE SEQUENCE [LARGE SCALE GENOMIC DNA]</scope>
    <source>
        <strain evidence="2 3">JCM 6486</strain>
    </source>
</reference>
<evidence type="ECO:0000313" key="3">
    <source>
        <dbReference type="Proteomes" id="UP001400965"/>
    </source>
</evidence>
<evidence type="ECO:0000256" key="1">
    <source>
        <dbReference type="SAM" id="Phobius"/>
    </source>
</evidence>
<protein>
    <recommendedName>
        <fullName evidence="4">Lipoprotein</fullName>
    </recommendedName>
</protein>
<evidence type="ECO:0000313" key="2">
    <source>
        <dbReference type="EMBL" id="GAA0865474.1"/>
    </source>
</evidence>
<sequence length="144" mass="17010">MKTKYKVLIKTSIICILFLIFTTPNNIFKEKFYVNKVDSSELIYKKYLNMSKNFEGISIVNNNSDKNKLMKNECAYVILKNHDGKYYNNVTIKEENNGIIITYQEANENDNYKNEIYNSKVDKMMVLRIKSNEEISDLKLLNHQ</sequence>
<keyword evidence="1" id="KW-0472">Membrane</keyword>
<name>A0ABN1M834_9FIRM</name>
<dbReference type="RefSeq" id="WP_346046142.1">
    <property type="nucleotide sequence ID" value="NZ_BAAACP010000015.1"/>
</dbReference>
<proteinExistence type="predicted"/>
<evidence type="ECO:0008006" key="4">
    <source>
        <dbReference type="Google" id="ProtNLM"/>
    </source>
</evidence>
<gene>
    <name evidence="2" type="ORF">GCM10008917_23080</name>
</gene>
<keyword evidence="1" id="KW-0812">Transmembrane</keyword>
<dbReference type="Proteomes" id="UP001400965">
    <property type="component" value="Unassembled WGS sequence"/>
</dbReference>
<dbReference type="EMBL" id="BAAACP010000015">
    <property type="protein sequence ID" value="GAA0865474.1"/>
    <property type="molecule type" value="Genomic_DNA"/>
</dbReference>
<keyword evidence="3" id="KW-1185">Reference proteome</keyword>